<dbReference type="InterPro" id="IPR028994">
    <property type="entry name" value="Integrin_alpha_N"/>
</dbReference>
<gene>
    <name evidence="3" type="ORF">CDEB00056_LOCUS21568</name>
</gene>
<proteinExistence type="predicted"/>
<evidence type="ECO:0000256" key="1">
    <source>
        <dbReference type="ARBA" id="ARBA00022729"/>
    </source>
</evidence>
<evidence type="ECO:0000256" key="2">
    <source>
        <dbReference type="SAM" id="SignalP"/>
    </source>
</evidence>
<dbReference type="InterPro" id="IPR013517">
    <property type="entry name" value="FG-GAP"/>
</dbReference>
<accession>A0A7S3VF81</accession>
<evidence type="ECO:0000313" key="3">
    <source>
        <dbReference type="EMBL" id="CAE0476715.1"/>
    </source>
</evidence>
<dbReference type="Gene3D" id="2.130.10.130">
    <property type="entry name" value="Integrin alpha, N-terminal"/>
    <property type="match status" value="1"/>
</dbReference>
<dbReference type="EMBL" id="HBIO01028109">
    <property type="protein sequence ID" value="CAE0476715.1"/>
    <property type="molecule type" value="Transcribed_RNA"/>
</dbReference>
<dbReference type="AlphaFoldDB" id="A0A7S3VF81"/>
<dbReference type="SUPFAM" id="SSF69318">
    <property type="entry name" value="Integrin alpha N-terminal domain"/>
    <property type="match status" value="1"/>
</dbReference>
<keyword evidence="1 2" id="KW-0732">Signal</keyword>
<feature type="signal peptide" evidence="2">
    <location>
        <begin position="1"/>
        <end position="18"/>
    </location>
</feature>
<feature type="chain" id="PRO_5031286541" evidence="2">
    <location>
        <begin position="19"/>
        <end position="488"/>
    </location>
</feature>
<dbReference type="Pfam" id="PF13517">
    <property type="entry name" value="FG-GAP_3"/>
    <property type="match status" value="1"/>
</dbReference>
<name>A0A7S3VF81_9STRA</name>
<reference evidence="3" key="1">
    <citation type="submission" date="2021-01" db="EMBL/GenBank/DDBJ databases">
        <authorList>
            <person name="Corre E."/>
            <person name="Pelletier E."/>
            <person name="Niang G."/>
            <person name="Scheremetjew M."/>
            <person name="Finn R."/>
            <person name="Kale V."/>
            <person name="Holt S."/>
            <person name="Cochrane G."/>
            <person name="Meng A."/>
            <person name="Brown T."/>
            <person name="Cohen L."/>
        </authorList>
    </citation>
    <scope>NUCLEOTIDE SEQUENCE</scope>
    <source>
        <strain evidence="3">MM31A-1</strain>
    </source>
</reference>
<organism evidence="3">
    <name type="scientific">Chaetoceros debilis</name>
    <dbReference type="NCBI Taxonomy" id="122233"/>
    <lineage>
        <taxon>Eukaryota</taxon>
        <taxon>Sar</taxon>
        <taxon>Stramenopiles</taxon>
        <taxon>Ochrophyta</taxon>
        <taxon>Bacillariophyta</taxon>
        <taxon>Coscinodiscophyceae</taxon>
        <taxon>Chaetocerotophycidae</taxon>
        <taxon>Chaetocerotales</taxon>
        <taxon>Chaetocerotaceae</taxon>
        <taxon>Chaetoceros</taxon>
    </lineage>
</organism>
<protein>
    <submittedName>
        <fullName evidence="3">Uncharacterized protein</fullName>
    </submittedName>
</protein>
<sequence>MMFQRVIILFAIFHGSSVFNNKRNNLVSAQVFDSSNEEFQPTVVTVESYPSRRLLNAVSLPEGSIWCDGKPTYWLVGHQKSHESPWCLTSTNESEGTRTDFSAFYDLKESTWEMNPTTALDDIDDYPPHNGKNIDRHVCVAMDLNNDGVHDLVCGVGAGKGLSQGFNEVYITQKEDNSLGSRGSLVKIDDGRGLQRFKSMRIRFITTLKGNDGSQLLFLATKGSNVGFKNQHRMFRLVPDDGPYGFHFDHVSGPWIRFTKASCLQTVDFNSDGVDDIIMCNEDGHPAFVFLQGHDGSDKPWTRMGLGRLSKKWTNVRLYDIDGDEINDLIVVQDNKINIYKGQKEYPFFSFNKENRLLHRKLLYPAPDVEIIDANQDGIPDIYVVQNDSSKPNSDEINYCGTPSRDPAWREKYYDNNTWGPTDDWNPPKDTAPDILFLGSASGKFTRVEMKHSEPGCGFLVERFGNNRTLILGQGARSRVGHNLLLQW</sequence>